<name>A0AAE1P5T2_9EUCA</name>
<comment type="caution">
    <text evidence="2">The sequence shown here is derived from an EMBL/GenBank/DDBJ whole genome shotgun (WGS) entry which is preliminary data.</text>
</comment>
<accession>A0AAE1P5T2</accession>
<feature type="compositionally biased region" description="Basic and acidic residues" evidence="1">
    <location>
        <begin position="33"/>
        <end position="47"/>
    </location>
</feature>
<reference evidence="2" key="1">
    <citation type="submission" date="2023-11" db="EMBL/GenBank/DDBJ databases">
        <title>Genome assemblies of two species of porcelain crab, Petrolisthes cinctipes and Petrolisthes manimaculis (Anomura: Porcellanidae).</title>
        <authorList>
            <person name="Angst P."/>
        </authorList>
    </citation>
    <scope>NUCLEOTIDE SEQUENCE</scope>
    <source>
        <strain evidence="2">PB745_02</strain>
        <tissue evidence="2">Gill</tissue>
    </source>
</reference>
<dbReference type="AlphaFoldDB" id="A0AAE1P5T2"/>
<evidence type="ECO:0000313" key="2">
    <source>
        <dbReference type="EMBL" id="KAK4302278.1"/>
    </source>
</evidence>
<feature type="compositionally biased region" description="Low complexity" evidence="1">
    <location>
        <begin position="48"/>
        <end position="65"/>
    </location>
</feature>
<feature type="region of interest" description="Disordered" evidence="1">
    <location>
        <begin position="1"/>
        <end position="84"/>
    </location>
</feature>
<protein>
    <submittedName>
        <fullName evidence="2">Uncharacterized protein</fullName>
    </submittedName>
</protein>
<dbReference type="EMBL" id="JAWZYT010002756">
    <property type="protein sequence ID" value="KAK4302278.1"/>
    <property type="molecule type" value="Genomic_DNA"/>
</dbReference>
<proteinExistence type="predicted"/>
<dbReference type="Proteomes" id="UP001292094">
    <property type="component" value="Unassembled WGS sequence"/>
</dbReference>
<feature type="compositionally biased region" description="Basic residues" evidence="1">
    <location>
        <begin position="70"/>
        <end position="81"/>
    </location>
</feature>
<evidence type="ECO:0000313" key="3">
    <source>
        <dbReference type="Proteomes" id="UP001292094"/>
    </source>
</evidence>
<evidence type="ECO:0000256" key="1">
    <source>
        <dbReference type="SAM" id="MobiDB-lite"/>
    </source>
</evidence>
<sequence>MEERQDMRRKLRQDTHTGGWKRDKTCSSGTGQVEDRHNVPEALEAREQQSSSSRRNSGPGSQRGRPMLHTAHHTPVTRKHTPVVSYVWI</sequence>
<gene>
    <name evidence="2" type="ORF">Pmani_025622</name>
</gene>
<feature type="compositionally biased region" description="Basic and acidic residues" evidence="1">
    <location>
        <begin position="1"/>
        <end position="25"/>
    </location>
</feature>
<keyword evidence="3" id="KW-1185">Reference proteome</keyword>
<organism evidence="2 3">
    <name type="scientific">Petrolisthes manimaculis</name>
    <dbReference type="NCBI Taxonomy" id="1843537"/>
    <lineage>
        <taxon>Eukaryota</taxon>
        <taxon>Metazoa</taxon>
        <taxon>Ecdysozoa</taxon>
        <taxon>Arthropoda</taxon>
        <taxon>Crustacea</taxon>
        <taxon>Multicrustacea</taxon>
        <taxon>Malacostraca</taxon>
        <taxon>Eumalacostraca</taxon>
        <taxon>Eucarida</taxon>
        <taxon>Decapoda</taxon>
        <taxon>Pleocyemata</taxon>
        <taxon>Anomura</taxon>
        <taxon>Galatheoidea</taxon>
        <taxon>Porcellanidae</taxon>
        <taxon>Petrolisthes</taxon>
    </lineage>
</organism>